<name>A0A3B1E163_9ZZZZ</name>
<evidence type="ECO:0000256" key="1">
    <source>
        <dbReference type="SAM" id="MobiDB-lite"/>
    </source>
</evidence>
<proteinExistence type="predicted"/>
<dbReference type="Pfam" id="PF19777">
    <property type="entry name" value="DUF6263"/>
    <property type="match status" value="1"/>
</dbReference>
<dbReference type="InterPro" id="IPR046230">
    <property type="entry name" value="DUF6263"/>
</dbReference>
<evidence type="ECO:0008006" key="3">
    <source>
        <dbReference type="Google" id="ProtNLM"/>
    </source>
</evidence>
<dbReference type="AlphaFoldDB" id="A0A3B1E163"/>
<dbReference type="EMBL" id="UOGL01000680">
    <property type="protein sequence ID" value="VAX42698.1"/>
    <property type="molecule type" value="Genomic_DNA"/>
</dbReference>
<organism evidence="2">
    <name type="scientific">hydrothermal vent metagenome</name>
    <dbReference type="NCBI Taxonomy" id="652676"/>
    <lineage>
        <taxon>unclassified sequences</taxon>
        <taxon>metagenomes</taxon>
        <taxon>ecological metagenomes</taxon>
    </lineage>
</organism>
<evidence type="ECO:0000313" key="2">
    <source>
        <dbReference type="EMBL" id="VAX42698.1"/>
    </source>
</evidence>
<reference evidence="2" key="1">
    <citation type="submission" date="2018-06" db="EMBL/GenBank/DDBJ databases">
        <authorList>
            <person name="Zhirakovskaya E."/>
        </authorList>
    </citation>
    <scope>NUCLEOTIDE SEQUENCE</scope>
</reference>
<gene>
    <name evidence="2" type="ORF">MNBD_PLANCTO02-459</name>
</gene>
<protein>
    <recommendedName>
        <fullName evidence="3">Lipoprotein</fullName>
    </recommendedName>
</protein>
<sequence>MLQRIVVFLLFASAIVSFFLSGCGTEKTNRKASSTDATTTSSKKQASSDEKKTSSLPVAQSEQLELNLNVGDRFPLIKTVEQTLSQKVETGSNVSFSKLELLLAIEVKAVLSDGRKRLWVDYQRVQYSHDVAGEHVQYDSAKPKQHVPQAALVYQGLVGNGFAFWLGANNKITKIEKFDEFLKRCVRHAPASVRKQLLMKLYETTGDEGVANFIDDSIGLLPYFAEEKNKQTYVTIGDSWKRRRQVVRPLPMYYDSLYTLRSINPRTAIIDVSGTIRPSTTMAKKKGDKFSMTVRGGRSFGECTIDRKTGLPLISEVTRYIDMQVTPAEGKPFNQQKMIVTKIRAFPQQDKKRITRRTTNTKQ</sequence>
<feature type="compositionally biased region" description="Low complexity" evidence="1">
    <location>
        <begin position="31"/>
        <end position="45"/>
    </location>
</feature>
<feature type="region of interest" description="Disordered" evidence="1">
    <location>
        <begin position="26"/>
        <end position="58"/>
    </location>
</feature>
<accession>A0A3B1E163</accession>
<dbReference type="PROSITE" id="PS51257">
    <property type="entry name" value="PROKAR_LIPOPROTEIN"/>
    <property type="match status" value="1"/>
</dbReference>